<sequence length="351" mass="38166">MMNKAISILLAGTLACTSILAGCSSGQASSSAAPTSAGNSAAASADSSGKSYTFRFSEIQATTHPASQADAKFVDLVQEKSNGRIKIQVYYNAQLGDEKSGVQQVQYGGLDFTRASLGVLSGFDQKLNTLSLPYLFSSSDQMWNVLNGDIGKKFLDGISSSKMVGLCWYDAGSRNFYTKKPVTDLSGLKNMKIRVQESSLMMDMVKALGASPTPMDYGEVYSGLQNGVIDGAENNLPSYESTKHYEVAPNLLLDGHSRLPEMMLCSQKTWDSLSPSDQKIIQECAEEASKVERQLWADSEKSALDEVKSKGVKVTELSADELKKFQDAVQPLYEKYAKDNLDLIKQIQNTK</sequence>
<dbReference type="GO" id="GO:0030288">
    <property type="term" value="C:outer membrane-bounded periplasmic space"/>
    <property type="evidence" value="ECO:0007669"/>
    <property type="project" value="InterPro"/>
</dbReference>
<dbReference type="GO" id="GO:0030246">
    <property type="term" value="F:carbohydrate binding"/>
    <property type="evidence" value="ECO:0007669"/>
    <property type="project" value="TreeGrafter"/>
</dbReference>
<dbReference type="EMBL" id="VWXL01000053">
    <property type="protein sequence ID" value="MVB11223.1"/>
    <property type="molecule type" value="Genomic_DNA"/>
</dbReference>
<dbReference type="Pfam" id="PF03480">
    <property type="entry name" value="DctP"/>
    <property type="match status" value="1"/>
</dbReference>
<feature type="chain" id="PRO_5038822386" evidence="2">
    <location>
        <begin position="22"/>
        <end position="351"/>
    </location>
</feature>
<accession>A0A6N8I120</accession>
<organism evidence="3 4">
    <name type="scientific">Caproicibacter fermentans</name>
    <dbReference type="NCBI Taxonomy" id="2576756"/>
    <lineage>
        <taxon>Bacteria</taxon>
        <taxon>Bacillati</taxon>
        <taxon>Bacillota</taxon>
        <taxon>Clostridia</taxon>
        <taxon>Eubacteriales</taxon>
        <taxon>Acutalibacteraceae</taxon>
        <taxon>Caproicibacter</taxon>
    </lineage>
</organism>
<reference evidence="3 4" key="1">
    <citation type="submission" date="2019-09" db="EMBL/GenBank/DDBJ databases">
        <title>Genome sequence of Clostridium sp. EA1.</title>
        <authorList>
            <person name="Poehlein A."/>
            <person name="Bengelsdorf F.R."/>
            <person name="Daniel R."/>
        </authorList>
    </citation>
    <scope>NUCLEOTIDE SEQUENCE [LARGE SCALE GENOMIC DNA]</scope>
    <source>
        <strain evidence="3 4">EA1</strain>
    </source>
</reference>
<feature type="signal peptide" evidence="2">
    <location>
        <begin position="1"/>
        <end position="21"/>
    </location>
</feature>
<dbReference type="PANTHER" id="PTHR33376">
    <property type="match status" value="1"/>
</dbReference>
<evidence type="ECO:0000256" key="1">
    <source>
        <dbReference type="ARBA" id="ARBA00022729"/>
    </source>
</evidence>
<dbReference type="NCBIfam" id="TIGR00787">
    <property type="entry name" value="dctP"/>
    <property type="match status" value="1"/>
</dbReference>
<dbReference type="InterPro" id="IPR038404">
    <property type="entry name" value="TRAP_DctP_sf"/>
</dbReference>
<dbReference type="Proteomes" id="UP000469440">
    <property type="component" value="Unassembled WGS sequence"/>
</dbReference>
<protein>
    <submittedName>
        <fullName evidence="3">Solute-binding protein</fullName>
    </submittedName>
</protein>
<dbReference type="InterPro" id="IPR004682">
    <property type="entry name" value="TRAP_DctP"/>
</dbReference>
<dbReference type="RefSeq" id="WP_233452770.1">
    <property type="nucleotide sequence ID" value="NZ_VWXL01000053.1"/>
</dbReference>
<dbReference type="InterPro" id="IPR018389">
    <property type="entry name" value="DctP_fam"/>
</dbReference>
<dbReference type="PROSITE" id="PS51257">
    <property type="entry name" value="PROKAR_LIPOPROTEIN"/>
    <property type="match status" value="1"/>
</dbReference>
<dbReference type="Gene3D" id="3.40.190.170">
    <property type="entry name" value="Bacterial extracellular solute-binding protein, family 7"/>
    <property type="match status" value="1"/>
</dbReference>
<evidence type="ECO:0000313" key="3">
    <source>
        <dbReference type="EMBL" id="MVB11223.1"/>
    </source>
</evidence>
<dbReference type="AlphaFoldDB" id="A0A6N8I120"/>
<evidence type="ECO:0000256" key="2">
    <source>
        <dbReference type="SAM" id="SignalP"/>
    </source>
</evidence>
<keyword evidence="4" id="KW-1185">Reference proteome</keyword>
<comment type="caution">
    <text evidence="3">The sequence shown here is derived from an EMBL/GenBank/DDBJ whole genome shotgun (WGS) entry which is preliminary data.</text>
</comment>
<keyword evidence="1 2" id="KW-0732">Signal</keyword>
<dbReference type="CDD" id="cd13671">
    <property type="entry name" value="PBP2_TRAP_SBP_like_3"/>
    <property type="match status" value="1"/>
</dbReference>
<dbReference type="GO" id="GO:0055085">
    <property type="term" value="P:transmembrane transport"/>
    <property type="evidence" value="ECO:0007669"/>
    <property type="project" value="InterPro"/>
</dbReference>
<evidence type="ECO:0000313" key="4">
    <source>
        <dbReference type="Proteomes" id="UP000469440"/>
    </source>
</evidence>
<dbReference type="PANTHER" id="PTHR33376:SF2">
    <property type="entry name" value="DICARBOXYLATE-BINDING PERIPLASMIC PROTEIN"/>
    <property type="match status" value="1"/>
</dbReference>
<gene>
    <name evidence="3" type="primary">dctP</name>
    <name evidence="3" type="ORF">CAFE_19310</name>
</gene>
<proteinExistence type="predicted"/>
<name>A0A6N8I120_9FIRM</name>
<dbReference type="NCBIfam" id="NF037995">
    <property type="entry name" value="TRAP_S1"/>
    <property type="match status" value="1"/>
</dbReference>
<dbReference type="PIRSF" id="PIRSF006470">
    <property type="entry name" value="DctB"/>
    <property type="match status" value="1"/>
</dbReference>